<keyword evidence="2" id="KW-1185">Reference proteome</keyword>
<dbReference type="Proteomes" id="UP000814033">
    <property type="component" value="Unassembled WGS sequence"/>
</dbReference>
<proteinExistence type="predicted"/>
<organism evidence="1 2">
    <name type="scientific">Auriscalpium vulgare</name>
    <dbReference type="NCBI Taxonomy" id="40419"/>
    <lineage>
        <taxon>Eukaryota</taxon>
        <taxon>Fungi</taxon>
        <taxon>Dikarya</taxon>
        <taxon>Basidiomycota</taxon>
        <taxon>Agaricomycotina</taxon>
        <taxon>Agaricomycetes</taxon>
        <taxon>Russulales</taxon>
        <taxon>Auriscalpiaceae</taxon>
        <taxon>Auriscalpium</taxon>
    </lineage>
</organism>
<reference evidence="1" key="2">
    <citation type="journal article" date="2022" name="New Phytol.">
        <title>Evolutionary transition to the ectomycorrhizal habit in the genomes of a hyperdiverse lineage of mushroom-forming fungi.</title>
        <authorList>
            <person name="Looney B."/>
            <person name="Miyauchi S."/>
            <person name="Morin E."/>
            <person name="Drula E."/>
            <person name="Courty P.E."/>
            <person name="Kohler A."/>
            <person name="Kuo A."/>
            <person name="LaButti K."/>
            <person name="Pangilinan J."/>
            <person name="Lipzen A."/>
            <person name="Riley R."/>
            <person name="Andreopoulos W."/>
            <person name="He G."/>
            <person name="Johnson J."/>
            <person name="Nolan M."/>
            <person name="Tritt A."/>
            <person name="Barry K.W."/>
            <person name="Grigoriev I.V."/>
            <person name="Nagy L.G."/>
            <person name="Hibbett D."/>
            <person name="Henrissat B."/>
            <person name="Matheny P.B."/>
            <person name="Labbe J."/>
            <person name="Martin F.M."/>
        </authorList>
    </citation>
    <scope>NUCLEOTIDE SEQUENCE</scope>
    <source>
        <strain evidence="1">FP105234-sp</strain>
    </source>
</reference>
<sequence>MDSTEEALDIFTEEDEDLFEQLYGEQYESDQFSDDEQPETPLPPPPAPPPPPIYPVDPIQLKRTQQLRDNFTGNVAEVARDILNYIDSKGMNLPFLLDAVSWGDAGCIEDSKIRYERTGLMVSKELPGIIARWCRPPRTSGSHDARAGAASAPMQKFAIEHLGNVIDQELERAQDLLRSPPDSLSEKSLAEFSLEKKIESLRSADGVPTLWSVLTRVLGHRSADSGVKSRKDPEKIAFMLVSQIAFTRNQHLNHWPKLLTVYLKGIGLPAKGLDLLHAAGVTMSHRWSVRAFEVISEEAMREARQIVQNLPFVFSHDNINIAFTAFEQRENNKTHFDSGTAGTLFSKLKAPSGEPAISNADFQAARKAGSKTPITAEELLELQEKGGERYHKAEVHHVLEVLLDAPAFNRAEYPGRNDPLLQPPSPVHQLPHGPEHVVHENVMRTVHQEEASYEGNEKLIIEWLGQLGLASEEERKRTGNERLFIWIGDQLTVERLRGLIRYRSLDHNSFDRLDWIVPVFGWFHLQIAFANSLHKQFLGTVSGKGLLHAMTNLERKGLAYVQTKGPFYHHLDELIIHCAKARFRAAWKTVSKADDLSELRSKSPAELVALAEKVVRDYASNHALENMMLWGDKDRDDVLSNSIIWNRDVLRYIELRHGIKFGDTGSMEDTLPYLLCRFAGGGNHKYANEVLELLQSLHHEWPKELSTFVRERAWLVNMKGHRDSFLPVDMAQEHNVKDVKVTYRSQGPNAGWDLLYKRGPAIPRVRFIRQHFETLFPSLRRGVSHTSPQSEADVDKLEQIYTEAKIHAFTKRRKTSDKDRAVDTTTKGWNYVNTKLMPRWQERREYPRATTDMWSLEQWCEAMRGSVHGSDSGDRDVPTQEATGSPTSEIDAMEVDSGGW</sequence>
<evidence type="ECO:0000313" key="1">
    <source>
        <dbReference type="EMBL" id="KAI0038309.1"/>
    </source>
</evidence>
<gene>
    <name evidence="1" type="ORF">FA95DRAFT_1551310</name>
</gene>
<dbReference type="EMBL" id="MU276534">
    <property type="protein sequence ID" value="KAI0038309.1"/>
    <property type="molecule type" value="Genomic_DNA"/>
</dbReference>
<accession>A0ACB8R2H4</accession>
<evidence type="ECO:0000313" key="2">
    <source>
        <dbReference type="Proteomes" id="UP000814033"/>
    </source>
</evidence>
<protein>
    <submittedName>
        <fullName evidence="1">Uncharacterized protein</fullName>
    </submittedName>
</protein>
<reference evidence="1" key="1">
    <citation type="submission" date="2021-02" db="EMBL/GenBank/DDBJ databases">
        <authorList>
            <consortium name="DOE Joint Genome Institute"/>
            <person name="Ahrendt S."/>
            <person name="Looney B.P."/>
            <person name="Miyauchi S."/>
            <person name="Morin E."/>
            <person name="Drula E."/>
            <person name="Courty P.E."/>
            <person name="Chicoki N."/>
            <person name="Fauchery L."/>
            <person name="Kohler A."/>
            <person name="Kuo A."/>
            <person name="Labutti K."/>
            <person name="Pangilinan J."/>
            <person name="Lipzen A."/>
            <person name="Riley R."/>
            <person name="Andreopoulos W."/>
            <person name="He G."/>
            <person name="Johnson J."/>
            <person name="Barry K.W."/>
            <person name="Grigoriev I.V."/>
            <person name="Nagy L."/>
            <person name="Hibbett D."/>
            <person name="Henrissat B."/>
            <person name="Matheny P.B."/>
            <person name="Labbe J."/>
            <person name="Martin F."/>
        </authorList>
    </citation>
    <scope>NUCLEOTIDE SEQUENCE</scope>
    <source>
        <strain evidence="1">FP105234-sp</strain>
    </source>
</reference>
<name>A0ACB8R2H4_9AGAM</name>
<comment type="caution">
    <text evidence="1">The sequence shown here is derived from an EMBL/GenBank/DDBJ whole genome shotgun (WGS) entry which is preliminary data.</text>
</comment>